<name>A0AAV4PB55_CAEEX</name>
<proteinExistence type="predicted"/>
<protein>
    <submittedName>
        <fullName evidence="1">Uncharacterized protein</fullName>
    </submittedName>
</protein>
<sequence>MESDRPPIIPSSNARRLPKVQFFQLAEKDINGNDYSENRKFFTACHHKWGPRRNEFCPLEVEFQSSGKGSQRQKAGNQGFIICQRYDGGIVYESTLKMSQNLTHASIRKMLV</sequence>
<organism evidence="1 2">
    <name type="scientific">Caerostris extrusa</name>
    <name type="common">Bark spider</name>
    <name type="synonym">Caerostris bankana</name>
    <dbReference type="NCBI Taxonomy" id="172846"/>
    <lineage>
        <taxon>Eukaryota</taxon>
        <taxon>Metazoa</taxon>
        <taxon>Ecdysozoa</taxon>
        <taxon>Arthropoda</taxon>
        <taxon>Chelicerata</taxon>
        <taxon>Arachnida</taxon>
        <taxon>Araneae</taxon>
        <taxon>Araneomorphae</taxon>
        <taxon>Entelegynae</taxon>
        <taxon>Araneoidea</taxon>
        <taxon>Araneidae</taxon>
        <taxon>Caerostris</taxon>
    </lineage>
</organism>
<evidence type="ECO:0000313" key="2">
    <source>
        <dbReference type="Proteomes" id="UP001054945"/>
    </source>
</evidence>
<dbReference type="AlphaFoldDB" id="A0AAV4PB55"/>
<comment type="caution">
    <text evidence="1">The sequence shown here is derived from an EMBL/GenBank/DDBJ whole genome shotgun (WGS) entry which is preliminary data.</text>
</comment>
<evidence type="ECO:0000313" key="1">
    <source>
        <dbReference type="EMBL" id="GIX92382.1"/>
    </source>
</evidence>
<dbReference type="Proteomes" id="UP001054945">
    <property type="component" value="Unassembled WGS sequence"/>
</dbReference>
<dbReference type="EMBL" id="BPLR01021686">
    <property type="protein sequence ID" value="GIX92382.1"/>
    <property type="molecule type" value="Genomic_DNA"/>
</dbReference>
<gene>
    <name evidence="1" type="ORF">CEXT_247431</name>
</gene>
<accession>A0AAV4PB55</accession>
<reference evidence="1 2" key="1">
    <citation type="submission" date="2021-06" db="EMBL/GenBank/DDBJ databases">
        <title>Caerostris extrusa draft genome.</title>
        <authorList>
            <person name="Kono N."/>
            <person name="Arakawa K."/>
        </authorList>
    </citation>
    <scope>NUCLEOTIDE SEQUENCE [LARGE SCALE GENOMIC DNA]</scope>
</reference>
<keyword evidence="2" id="KW-1185">Reference proteome</keyword>